<dbReference type="GO" id="GO:0016791">
    <property type="term" value="F:phosphatase activity"/>
    <property type="evidence" value="ECO:0007669"/>
    <property type="project" value="TreeGrafter"/>
</dbReference>
<organism evidence="2">
    <name type="scientific">bioreactor metagenome</name>
    <dbReference type="NCBI Taxonomy" id="1076179"/>
    <lineage>
        <taxon>unclassified sequences</taxon>
        <taxon>metagenomes</taxon>
        <taxon>ecological metagenomes</taxon>
    </lineage>
</organism>
<dbReference type="EMBL" id="VSSQ01009871">
    <property type="protein sequence ID" value="MPM42824.1"/>
    <property type="molecule type" value="Genomic_DNA"/>
</dbReference>
<name>A0A644ZZ44_9ZZZZ</name>
<accession>A0A644ZZ44</accession>
<protein>
    <recommendedName>
        <fullName evidence="1">Calcineurin-like phosphoesterase domain-containing protein</fullName>
    </recommendedName>
</protein>
<proteinExistence type="predicted"/>
<dbReference type="AlphaFoldDB" id="A0A644ZZ44"/>
<comment type="caution">
    <text evidence="2">The sequence shown here is derived from an EMBL/GenBank/DDBJ whole genome shotgun (WGS) entry which is preliminary data.</text>
</comment>
<dbReference type="InterPro" id="IPR024654">
    <property type="entry name" value="Calcineurin-like_PHP_lpxH"/>
</dbReference>
<reference evidence="2" key="1">
    <citation type="submission" date="2019-08" db="EMBL/GenBank/DDBJ databases">
        <authorList>
            <person name="Kucharzyk K."/>
            <person name="Murdoch R.W."/>
            <person name="Higgins S."/>
            <person name="Loffler F."/>
        </authorList>
    </citation>
    <scope>NUCLEOTIDE SEQUENCE</scope>
</reference>
<dbReference type="PIRSF" id="PIRSF000883">
    <property type="entry name" value="Pesterase_MJ0912"/>
    <property type="match status" value="1"/>
</dbReference>
<dbReference type="InterPro" id="IPR000979">
    <property type="entry name" value="Phosphodiesterase_MJ0936/Vps29"/>
</dbReference>
<dbReference type="SUPFAM" id="SSF56300">
    <property type="entry name" value="Metallo-dependent phosphatases"/>
    <property type="match status" value="1"/>
</dbReference>
<dbReference type="NCBIfam" id="TIGR00040">
    <property type="entry name" value="yfcE"/>
    <property type="match status" value="1"/>
</dbReference>
<sequence length="243" mass="27068">MRIAVIADIHSNIISLDRVLSDIDGKKADLIVCLGDLVGYAANPDEVIDTIREKKILIVKGNYDEAVGEELMVCGCDYTNPKDMENAAISLNWTIENTREDNKEFLKSLPKEIKMAFEGRTILFVHGSPRKINEYLKESSREAEEVMADCEADILICGHTHKPYYKMYGSKMLINAGSVGKPKTGNSKANYAVIDLYGGGAKVEIHEVDYDCESTARAIEENGLPQEFAEIIRTGKAWEDINE</sequence>
<dbReference type="Pfam" id="PF12850">
    <property type="entry name" value="Metallophos_2"/>
    <property type="match status" value="1"/>
</dbReference>
<dbReference type="InterPro" id="IPR011152">
    <property type="entry name" value="Pesterase_MJ0912"/>
</dbReference>
<dbReference type="PANTHER" id="PTHR42850:SF2">
    <property type="entry name" value="BLL5683 PROTEIN"/>
    <property type="match status" value="1"/>
</dbReference>
<dbReference type="GO" id="GO:0005737">
    <property type="term" value="C:cytoplasm"/>
    <property type="evidence" value="ECO:0007669"/>
    <property type="project" value="TreeGrafter"/>
</dbReference>
<dbReference type="InterPro" id="IPR029052">
    <property type="entry name" value="Metallo-depent_PP-like"/>
</dbReference>
<evidence type="ECO:0000259" key="1">
    <source>
        <dbReference type="Pfam" id="PF12850"/>
    </source>
</evidence>
<dbReference type="Gene3D" id="3.60.21.10">
    <property type="match status" value="1"/>
</dbReference>
<gene>
    <name evidence="2" type="ORF">SDC9_89496</name>
</gene>
<feature type="domain" description="Calcineurin-like phosphoesterase" evidence="1">
    <location>
        <begin position="1"/>
        <end position="196"/>
    </location>
</feature>
<evidence type="ECO:0000313" key="2">
    <source>
        <dbReference type="EMBL" id="MPM42824.1"/>
    </source>
</evidence>
<dbReference type="PANTHER" id="PTHR42850">
    <property type="entry name" value="METALLOPHOSPHOESTERASE"/>
    <property type="match status" value="1"/>
</dbReference>
<dbReference type="InterPro" id="IPR050126">
    <property type="entry name" value="Ap4A_hydrolase"/>
</dbReference>